<dbReference type="AlphaFoldDB" id="A0AAV8RHJ7"/>
<reference evidence="2 3" key="1">
    <citation type="submission" date="2022-12" db="EMBL/GenBank/DDBJ databases">
        <title>Chromosome-scale assembly of the Ensete ventricosum genome.</title>
        <authorList>
            <person name="Dussert Y."/>
            <person name="Stocks J."/>
            <person name="Wendawek A."/>
            <person name="Woldeyes F."/>
            <person name="Nichols R.A."/>
            <person name="Borrell J.S."/>
        </authorList>
    </citation>
    <scope>NUCLEOTIDE SEQUENCE [LARGE SCALE GENOMIC DNA]</scope>
    <source>
        <strain evidence="3">cv. Maze</strain>
        <tissue evidence="2">Seeds</tissue>
    </source>
</reference>
<dbReference type="Proteomes" id="UP001222027">
    <property type="component" value="Unassembled WGS sequence"/>
</dbReference>
<proteinExistence type="predicted"/>
<evidence type="ECO:0000256" key="1">
    <source>
        <dbReference type="SAM" id="SignalP"/>
    </source>
</evidence>
<name>A0AAV8RHJ7_ENSVE</name>
<dbReference type="EMBL" id="JAQQAF010000003">
    <property type="protein sequence ID" value="KAJ8498328.1"/>
    <property type="molecule type" value="Genomic_DNA"/>
</dbReference>
<sequence>MTSRTLLSLLSWDCSLSCVGAEKTCSIYACQKKDWYFFTLWTKSQIRFRVIFQQKTTRLVPNRGIYMNCSSAHVSHAEGTRFTSFNGTLLQDCIIQHSNITPPLSNYNFGDGPTTIVKQVGGDWDCSTEEQQWS</sequence>
<evidence type="ECO:0000313" key="3">
    <source>
        <dbReference type="Proteomes" id="UP001222027"/>
    </source>
</evidence>
<protein>
    <recommendedName>
        <fullName evidence="4">Pectinesterase</fullName>
    </recommendedName>
</protein>
<accession>A0AAV8RHJ7</accession>
<keyword evidence="3" id="KW-1185">Reference proteome</keyword>
<comment type="caution">
    <text evidence="2">The sequence shown here is derived from an EMBL/GenBank/DDBJ whole genome shotgun (WGS) entry which is preliminary data.</text>
</comment>
<feature type="chain" id="PRO_5043900015" description="Pectinesterase" evidence="1">
    <location>
        <begin position="22"/>
        <end position="134"/>
    </location>
</feature>
<keyword evidence="1" id="KW-0732">Signal</keyword>
<organism evidence="2 3">
    <name type="scientific">Ensete ventricosum</name>
    <name type="common">Abyssinian banana</name>
    <name type="synonym">Musa ensete</name>
    <dbReference type="NCBI Taxonomy" id="4639"/>
    <lineage>
        <taxon>Eukaryota</taxon>
        <taxon>Viridiplantae</taxon>
        <taxon>Streptophyta</taxon>
        <taxon>Embryophyta</taxon>
        <taxon>Tracheophyta</taxon>
        <taxon>Spermatophyta</taxon>
        <taxon>Magnoliopsida</taxon>
        <taxon>Liliopsida</taxon>
        <taxon>Zingiberales</taxon>
        <taxon>Musaceae</taxon>
        <taxon>Ensete</taxon>
    </lineage>
</organism>
<evidence type="ECO:0000313" key="2">
    <source>
        <dbReference type="EMBL" id="KAJ8498328.1"/>
    </source>
</evidence>
<feature type="signal peptide" evidence="1">
    <location>
        <begin position="1"/>
        <end position="21"/>
    </location>
</feature>
<evidence type="ECO:0008006" key="4">
    <source>
        <dbReference type="Google" id="ProtNLM"/>
    </source>
</evidence>
<gene>
    <name evidence="2" type="ORF">OPV22_008880</name>
</gene>